<accession>A0ABV7IYI4</accession>
<keyword evidence="3" id="KW-1185">Reference proteome</keyword>
<dbReference type="EMBL" id="JBHRTO010000001">
    <property type="protein sequence ID" value="MFC3179664.1"/>
    <property type="molecule type" value="Genomic_DNA"/>
</dbReference>
<dbReference type="Proteomes" id="UP001595547">
    <property type="component" value="Unassembled WGS sequence"/>
</dbReference>
<evidence type="ECO:0000256" key="1">
    <source>
        <dbReference type="SAM" id="SignalP"/>
    </source>
</evidence>
<gene>
    <name evidence="2" type="ORF">ACFOGH_01580</name>
</gene>
<feature type="chain" id="PRO_5046830805" evidence="1">
    <location>
        <begin position="22"/>
        <end position="114"/>
    </location>
</feature>
<comment type="caution">
    <text evidence="2">The sequence shown here is derived from an EMBL/GenBank/DDBJ whole genome shotgun (WGS) entry which is preliminary data.</text>
</comment>
<protein>
    <submittedName>
        <fullName evidence="2">Uncharacterized protein</fullName>
    </submittedName>
</protein>
<dbReference type="RefSeq" id="WP_380071298.1">
    <property type="nucleotide sequence ID" value="NZ_JBHRTO010000001.1"/>
</dbReference>
<reference evidence="3" key="1">
    <citation type="journal article" date="2019" name="Int. J. Syst. Evol. Microbiol.">
        <title>The Global Catalogue of Microorganisms (GCM) 10K type strain sequencing project: providing services to taxonomists for standard genome sequencing and annotation.</title>
        <authorList>
            <consortium name="The Broad Institute Genomics Platform"/>
            <consortium name="The Broad Institute Genome Sequencing Center for Infectious Disease"/>
            <person name="Wu L."/>
            <person name="Ma J."/>
        </authorList>
    </citation>
    <scope>NUCLEOTIDE SEQUENCE [LARGE SCALE GENOMIC DNA]</scope>
    <source>
        <strain evidence="3">KCTC 52039</strain>
    </source>
</reference>
<organism evidence="2 3">
    <name type="scientific">Cypionkella sinensis</name>
    <dbReference type="NCBI Taxonomy" id="1756043"/>
    <lineage>
        <taxon>Bacteria</taxon>
        <taxon>Pseudomonadati</taxon>
        <taxon>Pseudomonadota</taxon>
        <taxon>Alphaproteobacteria</taxon>
        <taxon>Rhodobacterales</taxon>
        <taxon>Paracoccaceae</taxon>
        <taxon>Cypionkella</taxon>
    </lineage>
</organism>
<sequence length="114" mass="12175">MFRLKFVALACLTCLASPSSAEVDVARPADCKLTINGKAIIKGKCVFTPTDTDGSFIIATKDDRFFAVVLVNTPGKASGYWNETPFSGHAHTPLGDLVQDGACWLNDDASICAY</sequence>
<feature type="signal peptide" evidence="1">
    <location>
        <begin position="1"/>
        <end position="21"/>
    </location>
</feature>
<keyword evidence="1" id="KW-0732">Signal</keyword>
<evidence type="ECO:0000313" key="2">
    <source>
        <dbReference type="EMBL" id="MFC3179664.1"/>
    </source>
</evidence>
<name>A0ABV7IYI4_9RHOB</name>
<evidence type="ECO:0000313" key="3">
    <source>
        <dbReference type="Proteomes" id="UP001595547"/>
    </source>
</evidence>
<proteinExistence type="predicted"/>